<keyword evidence="5" id="KW-0458">Lysosome</keyword>
<dbReference type="InterPro" id="IPR032143">
    <property type="entry name" value="BORCS7"/>
</dbReference>
<dbReference type="PANTHER" id="PTHR31397">
    <property type="entry name" value="BLOC-1-RELATED COMPLEX SUBUNIT 7 BORSC7"/>
    <property type="match status" value="1"/>
</dbReference>
<keyword evidence="4" id="KW-0472">Membrane</keyword>
<sequence>MASASSSSAKLLYGDSKARINQRVRYTIDGIGSLSRNLVRSSKSSETLMQAAKVTSQQEHILEAADLSLRKMQVLVTHLGYQLESIENNAKAFADVKEQFQGLQD</sequence>
<proteinExistence type="inferred from homology"/>
<evidence type="ECO:0000256" key="4">
    <source>
        <dbReference type="ARBA" id="ARBA00023136"/>
    </source>
</evidence>
<name>A0A8J2WDU9_9CRUS</name>
<reference evidence="6" key="1">
    <citation type="submission" date="2021-11" db="EMBL/GenBank/DDBJ databases">
        <authorList>
            <person name="Schell T."/>
        </authorList>
    </citation>
    <scope>NUCLEOTIDE SEQUENCE</scope>
    <source>
        <strain evidence="6">M5</strain>
    </source>
</reference>
<evidence type="ECO:0000313" key="6">
    <source>
        <dbReference type="EMBL" id="CAH0103406.1"/>
    </source>
</evidence>
<dbReference type="Pfam" id="PF16088">
    <property type="entry name" value="BORCS7"/>
    <property type="match status" value="1"/>
</dbReference>
<gene>
    <name evidence="6" type="ORF">DGAL_LOCUS5980</name>
</gene>
<organism evidence="6 7">
    <name type="scientific">Daphnia galeata</name>
    <dbReference type="NCBI Taxonomy" id="27404"/>
    <lineage>
        <taxon>Eukaryota</taxon>
        <taxon>Metazoa</taxon>
        <taxon>Ecdysozoa</taxon>
        <taxon>Arthropoda</taxon>
        <taxon>Crustacea</taxon>
        <taxon>Branchiopoda</taxon>
        <taxon>Diplostraca</taxon>
        <taxon>Cladocera</taxon>
        <taxon>Anomopoda</taxon>
        <taxon>Daphniidae</taxon>
        <taxon>Daphnia</taxon>
    </lineage>
</organism>
<evidence type="ECO:0000256" key="3">
    <source>
        <dbReference type="ARBA" id="ARBA00022295"/>
    </source>
</evidence>
<dbReference type="OrthoDB" id="1924968at2759"/>
<dbReference type="PANTHER" id="PTHR31397:SF1">
    <property type="entry name" value="BLOC-1-RELATED COMPLEX SUBUNIT 7"/>
    <property type="match status" value="1"/>
</dbReference>
<evidence type="ECO:0000313" key="7">
    <source>
        <dbReference type="Proteomes" id="UP000789390"/>
    </source>
</evidence>
<evidence type="ECO:0000256" key="2">
    <source>
        <dbReference type="ARBA" id="ARBA00005433"/>
    </source>
</evidence>
<evidence type="ECO:0000256" key="5">
    <source>
        <dbReference type="ARBA" id="ARBA00023228"/>
    </source>
</evidence>
<comment type="similarity">
    <text evidence="2">Belongs to the BORCS7 family.</text>
</comment>
<evidence type="ECO:0000256" key="1">
    <source>
        <dbReference type="ARBA" id="ARBA00004656"/>
    </source>
</evidence>
<keyword evidence="7" id="KW-1185">Reference proteome</keyword>
<accession>A0A8J2WDU9</accession>
<protein>
    <recommendedName>
        <fullName evidence="3">BLOC-1-related complex subunit 7</fullName>
    </recommendedName>
</protein>
<dbReference type="AlphaFoldDB" id="A0A8J2WDU9"/>
<dbReference type="GO" id="GO:0005765">
    <property type="term" value="C:lysosomal membrane"/>
    <property type="evidence" value="ECO:0007669"/>
    <property type="project" value="UniProtKB-SubCell"/>
</dbReference>
<comment type="subcellular location">
    <subcellularLocation>
        <location evidence="1">Lysosome membrane</location>
    </subcellularLocation>
</comment>
<dbReference type="EMBL" id="CAKKLH010000112">
    <property type="protein sequence ID" value="CAH0103406.1"/>
    <property type="molecule type" value="Genomic_DNA"/>
</dbReference>
<dbReference type="Proteomes" id="UP000789390">
    <property type="component" value="Unassembled WGS sequence"/>
</dbReference>
<comment type="caution">
    <text evidence="6">The sequence shown here is derived from an EMBL/GenBank/DDBJ whole genome shotgun (WGS) entry which is preliminary data.</text>
</comment>
<dbReference type="GO" id="GO:0099078">
    <property type="term" value="C:BORC complex"/>
    <property type="evidence" value="ECO:0007669"/>
    <property type="project" value="TreeGrafter"/>
</dbReference>